<dbReference type="KEGG" id="muc:MuYL_3451"/>
<dbReference type="InterPro" id="IPR029041">
    <property type="entry name" value="FAD-linked_oxidoreductase-like"/>
</dbReference>
<dbReference type="Proteomes" id="UP000215002">
    <property type="component" value="Chromosome"/>
</dbReference>
<name>A0A223NZS7_9SPHI</name>
<accession>A0A223NZS7</accession>
<sequence>MIEKNNLSFENTEIAFRHSSNSDLKRAYWLFRVINVNFLVKIGPPITNWAIKIGLPIKGLIKATIFKHFCGGETIAECDKTIKNLNIGGVGTILDYSIEGEDDELVFDNTRDEIIRTIERAAVDKAVPITVFKVTGVARFSLLEKLDAKAQLSIAEQEEWEKVQARVLAICEKAHSVGIPVMIDAEESWIQQTIDMLALDMMHLYNAEKAIVYNTYQLYRHDKLASLKNDHAIAVKGGFILGAKLVRGAYMEKERKRAEEMGYLSPIQPDKRSSDKDYDAALDYCTDHIETLAFVAGTHNEESCRVLAELLDRKKIDHKNPHVYFSQLLGMSDNLSFNLANSNYNVAKYVPYGPIKAVLPYLFRRAQENTAIAGQMSRELSLIVKEVERRKIAR</sequence>
<dbReference type="EMBL" id="CP022743">
    <property type="protein sequence ID" value="ASU35336.1"/>
    <property type="molecule type" value="Genomic_DNA"/>
</dbReference>
<evidence type="ECO:0000313" key="4">
    <source>
        <dbReference type="Proteomes" id="UP000215002"/>
    </source>
</evidence>
<dbReference type="InterPro" id="IPR015659">
    <property type="entry name" value="Proline_oxidase"/>
</dbReference>
<reference evidence="3 4" key="1">
    <citation type="submission" date="2017-08" db="EMBL/GenBank/DDBJ databases">
        <title>Complete genome sequence of Mucilaginibacter sp. strain BJC16-A31.</title>
        <authorList>
            <consortium name="Henan University of Science and Technology"/>
            <person name="You X."/>
        </authorList>
    </citation>
    <scope>NUCLEOTIDE SEQUENCE [LARGE SCALE GENOMIC DNA]</scope>
    <source>
        <strain evidence="3 4">BJC16-A31</strain>
    </source>
</reference>
<dbReference type="GO" id="GO:0004657">
    <property type="term" value="F:proline dehydrogenase activity"/>
    <property type="evidence" value="ECO:0007669"/>
    <property type="project" value="InterPro"/>
</dbReference>
<evidence type="ECO:0000313" key="3">
    <source>
        <dbReference type="EMBL" id="ASU35336.1"/>
    </source>
</evidence>
<dbReference type="Gene3D" id="3.20.20.220">
    <property type="match status" value="1"/>
</dbReference>
<dbReference type="RefSeq" id="WP_094571533.1">
    <property type="nucleotide sequence ID" value="NZ_CP022743.1"/>
</dbReference>
<keyword evidence="1" id="KW-0560">Oxidoreductase</keyword>
<dbReference type="SUPFAM" id="SSF51730">
    <property type="entry name" value="FAD-linked oxidoreductase"/>
    <property type="match status" value="1"/>
</dbReference>
<evidence type="ECO:0000256" key="1">
    <source>
        <dbReference type="ARBA" id="ARBA00023002"/>
    </source>
</evidence>
<dbReference type="AlphaFoldDB" id="A0A223NZS7"/>
<dbReference type="GO" id="GO:0071949">
    <property type="term" value="F:FAD binding"/>
    <property type="evidence" value="ECO:0007669"/>
    <property type="project" value="TreeGrafter"/>
</dbReference>
<protein>
    <submittedName>
        <fullName evidence="3">Proline dehydrogenase</fullName>
    </submittedName>
</protein>
<dbReference type="PANTHER" id="PTHR13914:SF0">
    <property type="entry name" value="PROLINE DEHYDROGENASE 1, MITOCHONDRIAL"/>
    <property type="match status" value="1"/>
</dbReference>
<evidence type="ECO:0000259" key="2">
    <source>
        <dbReference type="Pfam" id="PF01619"/>
    </source>
</evidence>
<organism evidence="3 4">
    <name type="scientific">Mucilaginibacter xinganensis</name>
    <dbReference type="NCBI Taxonomy" id="1234841"/>
    <lineage>
        <taxon>Bacteria</taxon>
        <taxon>Pseudomonadati</taxon>
        <taxon>Bacteroidota</taxon>
        <taxon>Sphingobacteriia</taxon>
        <taxon>Sphingobacteriales</taxon>
        <taxon>Sphingobacteriaceae</taxon>
        <taxon>Mucilaginibacter</taxon>
    </lineage>
</organism>
<dbReference type="InterPro" id="IPR002872">
    <property type="entry name" value="Proline_DH_dom"/>
</dbReference>
<dbReference type="Pfam" id="PF01619">
    <property type="entry name" value="Pro_dh"/>
    <property type="match status" value="1"/>
</dbReference>
<dbReference type="OrthoDB" id="1401444at2"/>
<proteinExistence type="predicted"/>
<dbReference type="PANTHER" id="PTHR13914">
    <property type="entry name" value="PROLINE OXIDASE"/>
    <property type="match status" value="1"/>
</dbReference>
<dbReference type="GO" id="GO:0010133">
    <property type="term" value="P:L-proline catabolic process to L-glutamate"/>
    <property type="evidence" value="ECO:0007669"/>
    <property type="project" value="TreeGrafter"/>
</dbReference>
<feature type="domain" description="Proline dehydrogenase" evidence="2">
    <location>
        <begin position="79"/>
        <end position="378"/>
    </location>
</feature>
<gene>
    <name evidence="3" type="ORF">MuYL_3451</name>
</gene>
<keyword evidence="4" id="KW-1185">Reference proteome</keyword>